<name>A0A7W0HJS9_9BACT</name>
<sequence>MIRRFSQWFILLAAIFVLLAAAFYIQHRMKVHANRTVPVKKTAEKHPNVSVVTVDTARYRASVSAHAAAFPHFDLTLVSQVSGRVQSLAEDFEPGKRLKKGHTLARLEDSDYRAEVAAAKQDLSDAQLNLLEENREALQAKAEWEASGVGGKPESELVLRKPQVAAAEAAVANARAALASARKDLARTRITAPFDALVVERMISPGSYVQAGTDIARLYSTDRAEIFVSLSAKDWSKLPGARLLESGGWNAELQNIGNGQTWSARVLRAEQHLEEATRQRDLILAVDNPLDSKPPFLPGTFIKATIPGRSMENLWKLPGSALSQEGEIWYVKADDTLAAFSAAVCFSDEKAMYVPVPEALRKSEQRVLVHPLTSYMRGMRVRPVAERVHE</sequence>
<dbReference type="PANTHER" id="PTHR30469:SF12">
    <property type="entry name" value="MULTIDRUG RESISTANCE PROTEIN MDTA"/>
    <property type="match status" value="1"/>
</dbReference>
<keyword evidence="2" id="KW-0175">Coiled coil</keyword>
<comment type="similarity">
    <text evidence="1">Belongs to the membrane fusion protein (MFP) (TC 8.A.1) family.</text>
</comment>
<dbReference type="SUPFAM" id="SSF111369">
    <property type="entry name" value="HlyD-like secretion proteins"/>
    <property type="match status" value="1"/>
</dbReference>
<dbReference type="InterPro" id="IPR058647">
    <property type="entry name" value="BSH_CzcB-like"/>
</dbReference>
<evidence type="ECO:0000313" key="4">
    <source>
        <dbReference type="EMBL" id="MBA2880356.1"/>
    </source>
</evidence>
<dbReference type="GO" id="GO:0015562">
    <property type="term" value="F:efflux transmembrane transporter activity"/>
    <property type="evidence" value="ECO:0007669"/>
    <property type="project" value="TreeGrafter"/>
</dbReference>
<protein>
    <submittedName>
        <fullName evidence="4">RND family efflux transporter MFP subunit</fullName>
    </submittedName>
</protein>
<dbReference type="Gene3D" id="1.10.287.470">
    <property type="entry name" value="Helix hairpin bin"/>
    <property type="match status" value="1"/>
</dbReference>
<feature type="coiled-coil region" evidence="2">
    <location>
        <begin position="116"/>
        <end position="184"/>
    </location>
</feature>
<dbReference type="NCBIfam" id="TIGR01730">
    <property type="entry name" value="RND_mfp"/>
    <property type="match status" value="1"/>
</dbReference>
<dbReference type="EMBL" id="JACDUS010000001">
    <property type="protein sequence ID" value="MBA2880356.1"/>
    <property type="molecule type" value="Genomic_DNA"/>
</dbReference>
<dbReference type="PANTHER" id="PTHR30469">
    <property type="entry name" value="MULTIDRUG RESISTANCE PROTEIN MDTA"/>
    <property type="match status" value="1"/>
</dbReference>
<gene>
    <name evidence="4" type="ORF">HNR65_000663</name>
</gene>
<dbReference type="Proteomes" id="UP000525298">
    <property type="component" value="Unassembled WGS sequence"/>
</dbReference>
<dbReference type="Pfam" id="PF25973">
    <property type="entry name" value="BSH_CzcB"/>
    <property type="match status" value="1"/>
</dbReference>
<organism evidence="4 5">
    <name type="scientific">Desulfosalsimonas propionicica</name>
    <dbReference type="NCBI Taxonomy" id="332175"/>
    <lineage>
        <taxon>Bacteria</taxon>
        <taxon>Pseudomonadati</taxon>
        <taxon>Thermodesulfobacteriota</taxon>
        <taxon>Desulfobacteria</taxon>
        <taxon>Desulfobacterales</taxon>
        <taxon>Desulfosalsimonadaceae</taxon>
        <taxon>Desulfosalsimonas</taxon>
    </lineage>
</organism>
<evidence type="ECO:0000256" key="1">
    <source>
        <dbReference type="ARBA" id="ARBA00009477"/>
    </source>
</evidence>
<reference evidence="4 5" key="1">
    <citation type="submission" date="2020-07" db="EMBL/GenBank/DDBJ databases">
        <title>Genomic Encyclopedia of Type Strains, Phase IV (KMG-IV): sequencing the most valuable type-strain genomes for metagenomic binning, comparative biology and taxonomic classification.</title>
        <authorList>
            <person name="Goeker M."/>
        </authorList>
    </citation>
    <scope>NUCLEOTIDE SEQUENCE [LARGE SCALE GENOMIC DNA]</scope>
    <source>
        <strain evidence="4 5">DSM 17721</strain>
    </source>
</reference>
<dbReference type="AlphaFoldDB" id="A0A7W0HJS9"/>
<dbReference type="InterPro" id="IPR006143">
    <property type="entry name" value="RND_pump_MFP"/>
</dbReference>
<proteinExistence type="inferred from homology"/>
<accession>A0A7W0HJS9</accession>
<keyword evidence="5" id="KW-1185">Reference proteome</keyword>
<feature type="domain" description="CzcB-like barrel-sandwich hybrid" evidence="3">
    <location>
        <begin position="77"/>
        <end position="217"/>
    </location>
</feature>
<dbReference type="Gene3D" id="2.40.50.100">
    <property type="match status" value="1"/>
</dbReference>
<dbReference type="RefSeq" id="WP_181549998.1">
    <property type="nucleotide sequence ID" value="NZ_JACDUS010000001.1"/>
</dbReference>
<evidence type="ECO:0000256" key="2">
    <source>
        <dbReference type="SAM" id="Coils"/>
    </source>
</evidence>
<evidence type="ECO:0000313" key="5">
    <source>
        <dbReference type="Proteomes" id="UP000525298"/>
    </source>
</evidence>
<comment type="caution">
    <text evidence="4">The sequence shown here is derived from an EMBL/GenBank/DDBJ whole genome shotgun (WGS) entry which is preliminary data.</text>
</comment>
<dbReference type="Gene3D" id="2.40.30.170">
    <property type="match status" value="1"/>
</dbReference>
<dbReference type="GO" id="GO:1990281">
    <property type="term" value="C:efflux pump complex"/>
    <property type="evidence" value="ECO:0007669"/>
    <property type="project" value="TreeGrafter"/>
</dbReference>
<evidence type="ECO:0000259" key="3">
    <source>
        <dbReference type="Pfam" id="PF25973"/>
    </source>
</evidence>